<proteinExistence type="predicted"/>
<feature type="signal peptide" evidence="1">
    <location>
        <begin position="1"/>
        <end position="24"/>
    </location>
</feature>
<feature type="chain" id="PRO_5036952402" evidence="1">
    <location>
        <begin position="25"/>
        <end position="170"/>
    </location>
</feature>
<keyword evidence="1" id="KW-0732">Signal</keyword>
<evidence type="ECO:0000313" key="3">
    <source>
        <dbReference type="WBParaSite" id="PSAMB.scaffold2278size24165.g17142.t1"/>
    </source>
</evidence>
<dbReference type="AlphaFoldDB" id="A0A914VNJ7"/>
<accession>A0A914VNJ7</accession>
<sequence length="170" mass="19147">MGIFHARSLCAFRVYLARVPVCVCLSGGDRAYMTGGDHFVRDATNSTQQLERPVGAGLNLVGGQSRRWTMAGRCWLGGDAVSDYDEKMRYADGSSRFSTNIEDEVSTRGDGRRCRRRRQKRPRRHYRFNTAIYFLSTLGVPVVDDGDSIITHRCPYILATVRTLFTCAPQ</sequence>
<evidence type="ECO:0000256" key="1">
    <source>
        <dbReference type="SAM" id="SignalP"/>
    </source>
</evidence>
<dbReference type="WBParaSite" id="PSAMB.scaffold2278size24165.g17142.t1">
    <property type="protein sequence ID" value="PSAMB.scaffold2278size24165.g17142.t1"/>
    <property type="gene ID" value="PSAMB.scaffold2278size24165.g17142"/>
</dbReference>
<keyword evidence="2" id="KW-1185">Reference proteome</keyword>
<reference evidence="3" key="1">
    <citation type="submission" date="2022-11" db="UniProtKB">
        <authorList>
            <consortium name="WormBaseParasite"/>
        </authorList>
    </citation>
    <scope>IDENTIFICATION</scope>
</reference>
<dbReference type="Proteomes" id="UP000887566">
    <property type="component" value="Unplaced"/>
</dbReference>
<name>A0A914VNJ7_9BILA</name>
<organism evidence="2 3">
    <name type="scientific">Plectus sambesii</name>
    <dbReference type="NCBI Taxonomy" id="2011161"/>
    <lineage>
        <taxon>Eukaryota</taxon>
        <taxon>Metazoa</taxon>
        <taxon>Ecdysozoa</taxon>
        <taxon>Nematoda</taxon>
        <taxon>Chromadorea</taxon>
        <taxon>Plectida</taxon>
        <taxon>Plectina</taxon>
        <taxon>Plectoidea</taxon>
        <taxon>Plectidae</taxon>
        <taxon>Plectus</taxon>
    </lineage>
</organism>
<protein>
    <submittedName>
        <fullName evidence="3">Secreted protein</fullName>
    </submittedName>
</protein>
<evidence type="ECO:0000313" key="2">
    <source>
        <dbReference type="Proteomes" id="UP000887566"/>
    </source>
</evidence>